<accession>A0ABM0JEM0</accession>
<dbReference type="Proteomes" id="UP000694888">
    <property type="component" value="Unplaced"/>
</dbReference>
<dbReference type="GeneID" id="101845902"/>
<feature type="chain" id="PRO_5047280661" evidence="2">
    <location>
        <begin position="22"/>
        <end position="1267"/>
    </location>
</feature>
<feature type="region of interest" description="Disordered" evidence="1">
    <location>
        <begin position="832"/>
        <end position="931"/>
    </location>
</feature>
<dbReference type="Pfam" id="PF15275">
    <property type="entry name" value="PEHE"/>
    <property type="match status" value="1"/>
</dbReference>
<feature type="region of interest" description="Disordered" evidence="1">
    <location>
        <begin position="798"/>
        <end position="820"/>
    </location>
</feature>
<feature type="compositionally biased region" description="Polar residues" evidence="1">
    <location>
        <begin position="551"/>
        <end position="574"/>
    </location>
</feature>
<dbReference type="InterPro" id="IPR029332">
    <property type="entry name" value="PEHE_dom"/>
</dbReference>
<feature type="domain" description="PEHE" evidence="3">
    <location>
        <begin position="957"/>
        <end position="1134"/>
    </location>
</feature>
<reference evidence="5" key="1">
    <citation type="submission" date="2025-08" db="UniProtKB">
        <authorList>
            <consortium name="RefSeq"/>
        </authorList>
    </citation>
    <scope>IDENTIFICATION</scope>
</reference>
<evidence type="ECO:0000313" key="4">
    <source>
        <dbReference type="Proteomes" id="UP000694888"/>
    </source>
</evidence>
<protein>
    <submittedName>
        <fullName evidence="5">KAT8 regulatory NSL complex subunit 1</fullName>
    </submittedName>
</protein>
<dbReference type="PANTHER" id="PTHR22443">
    <property type="entry name" value="NON-SPECIFIC LETHAL 1, ISOFORM M"/>
    <property type="match status" value="1"/>
</dbReference>
<dbReference type="InterPro" id="IPR026180">
    <property type="entry name" value="NSL1"/>
</dbReference>
<feature type="region of interest" description="Disordered" evidence="1">
    <location>
        <begin position="1056"/>
        <end position="1127"/>
    </location>
</feature>
<gene>
    <name evidence="5" type="primary">LOC101845902</name>
</gene>
<feature type="compositionally biased region" description="Polar residues" evidence="1">
    <location>
        <begin position="605"/>
        <end position="637"/>
    </location>
</feature>
<feature type="region of interest" description="Disordered" evidence="1">
    <location>
        <begin position="550"/>
        <end position="574"/>
    </location>
</feature>
<proteinExistence type="predicted"/>
<keyword evidence="2" id="KW-0732">Signal</keyword>
<feature type="region of interest" description="Disordered" evidence="1">
    <location>
        <begin position="605"/>
        <end position="648"/>
    </location>
</feature>
<feature type="compositionally biased region" description="Basic and acidic residues" evidence="1">
    <location>
        <begin position="57"/>
        <end position="66"/>
    </location>
</feature>
<feature type="region of interest" description="Disordered" evidence="1">
    <location>
        <begin position="53"/>
        <end position="77"/>
    </location>
</feature>
<keyword evidence="4" id="KW-1185">Reference proteome</keyword>
<feature type="compositionally biased region" description="Polar residues" evidence="1">
    <location>
        <begin position="1077"/>
        <end position="1104"/>
    </location>
</feature>
<evidence type="ECO:0000256" key="1">
    <source>
        <dbReference type="SAM" id="MobiDB-lite"/>
    </source>
</evidence>
<evidence type="ECO:0000313" key="5">
    <source>
        <dbReference type="RefSeq" id="XP_005091967.1"/>
    </source>
</evidence>
<feature type="signal peptide" evidence="2">
    <location>
        <begin position="1"/>
        <end position="21"/>
    </location>
</feature>
<dbReference type="SMART" id="SM01300">
    <property type="entry name" value="PEHE"/>
    <property type="match status" value="1"/>
</dbReference>
<name>A0ABM0JEM0_APLCA</name>
<dbReference type="PANTHER" id="PTHR22443:SF18">
    <property type="entry name" value="NON-SPECIFIC LETHAL 1, ISOFORM M"/>
    <property type="match status" value="1"/>
</dbReference>
<feature type="region of interest" description="Disordered" evidence="1">
    <location>
        <begin position="420"/>
        <end position="468"/>
    </location>
</feature>
<evidence type="ECO:0000256" key="2">
    <source>
        <dbReference type="SAM" id="SignalP"/>
    </source>
</evidence>
<sequence>MSGSSTLRICLAAMAPALTEAASARLKLQDTSVRNEPPTRNTDITEHSVASRLLPSGKERSARTKGDLNFPSKLGGSKEGQLSHLSFVNVKTDNKVNGTHFDPEARSPRRGNTKATQYQLSASIALPSKKLPGLTTVNLKESQFDQFYKVSEDFQISPVKDKDTFIENLKIMNQPQKAAEKQVDSNKVVDSGVAKTGLVSFKRSDPLKSGMVNGDNDDLREKSENRLTLNECNEKGDAGLGRSILEGLASKLSNREESLKQSSSMGVYIKEDKLLPHVESEGSSKFEVKEVHMEEKMNEEMRKDCMKKQAYLEKKVDTLLRRMKRMKGKVVEAHTKEQLRQFVNYQHRNLQMVAKTIKKEAPGPEELKEHFLSNEEVKNMSTAQLVKLVKTHQSNKPVAPVDNSSMRVAMGSSSSAVFMDPSIRSQASRTSERLAHSIQTARSELDSDATASSSGGESGDEDGIPSQLPSDVALPALLKRAEWKWAKDRAAVVSRWTWLQAQVSDLEYRIRQQSQVYRQLRNSKGGVVLGDPPTPMDILRRLQGLPVKNAAASSTEVKSSVPATDSTSPGSEVSPCNVSAVLSNIDKQASRLTQSLGNCLSPANSTLGSPAGSSSKISPMPCGNNTTDSPAGSTTDADTTRENSPMVPTELRLPEKFGDLLTPNISSAPSDASCQAARCRPLRSYRKRKILKTIGLYKSNLKAARLSDVKCRCYPPSGTCPMCGGRYNNTQIVDADTMCFKEKVAILDPSFHPVLSFPQDVHLPIHCEGLLKSGLWQNKPPPRKSRMNDYRRQKVITFVTEPARKNGNGSKQNGRNNSAASVINFSAKIKNKYESKTKGKKSATSKGAPVKTRVKKVQRKGSGFARNSLKKHRTEEEDDDLEGMYLDQDAAPPGGLGREGHLSASGSQSSLKDLRDGHGTPGQRRRKVDNSYDINNIVIPLSMAANTRVEQPQYKEIVTPKWREVNESAASECAEESNSLTRCLEKTNGVSLPGDQHSHQGLTDLSDEEDLSDEKFAARHAVLEQEEKKRFRSFVQYPPVRRGRARSEVLVDVKEETTAECQGKPAGDGLEPPAGLSTISESDSSCPTTPMLSKSHPVYSTPSQDDGMDSLQQQLASRRRAQSFSRRGHYDDLHNHLIGVCEPYPRRVFPLSEEEYRLMKEEAPSCCEPVHQRVTRRLAEPSGKVYVSGGDAGDEPSAAPSPHPSNESMSSAGDDPNDPEWVGGGSGGDSVVSSAIKRIRQRRIVDDDPNDPEWNGSDHPKKGKNKR</sequence>
<organism evidence="4 5">
    <name type="scientific">Aplysia californica</name>
    <name type="common">California sea hare</name>
    <dbReference type="NCBI Taxonomy" id="6500"/>
    <lineage>
        <taxon>Eukaryota</taxon>
        <taxon>Metazoa</taxon>
        <taxon>Spiralia</taxon>
        <taxon>Lophotrochozoa</taxon>
        <taxon>Mollusca</taxon>
        <taxon>Gastropoda</taxon>
        <taxon>Heterobranchia</taxon>
        <taxon>Euthyneura</taxon>
        <taxon>Tectipleura</taxon>
        <taxon>Aplysiida</taxon>
        <taxon>Aplysioidea</taxon>
        <taxon>Aplysiidae</taxon>
        <taxon>Aplysia</taxon>
    </lineage>
</organism>
<feature type="compositionally biased region" description="Polar residues" evidence="1">
    <location>
        <begin position="807"/>
        <end position="820"/>
    </location>
</feature>
<dbReference type="RefSeq" id="XP_005091967.1">
    <property type="nucleotide sequence ID" value="XM_005091910.3"/>
</dbReference>
<evidence type="ECO:0000259" key="3">
    <source>
        <dbReference type="SMART" id="SM01300"/>
    </source>
</evidence>
<feature type="region of interest" description="Disordered" evidence="1">
    <location>
        <begin position="1181"/>
        <end position="1267"/>
    </location>
</feature>